<evidence type="ECO:0000313" key="2">
    <source>
        <dbReference type="Proteomes" id="UP000008311"/>
    </source>
</evidence>
<dbReference type="InParanoid" id="B9RRC7"/>
<organism evidence="1 2">
    <name type="scientific">Ricinus communis</name>
    <name type="common">Castor bean</name>
    <dbReference type="NCBI Taxonomy" id="3988"/>
    <lineage>
        <taxon>Eukaryota</taxon>
        <taxon>Viridiplantae</taxon>
        <taxon>Streptophyta</taxon>
        <taxon>Embryophyta</taxon>
        <taxon>Tracheophyta</taxon>
        <taxon>Spermatophyta</taxon>
        <taxon>Magnoliopsida</taxon>
        <taxon>eudicotyledons</taxon>
        <taxon>Gunneridae</taxon>
        <taxon>Pentapetalae</taxon>
        <taxon>rosids</taxon>
        <taxon>fabids</taxon>
        <taxon>Malpighiales</taxon>
        <taxon>Euphorbiaceae</taxon>
        <taxon>Acalyphoideae</taxon>
        <taxon>Acalypheae</taxon>
        <taxon>Ricinus</taxon>
    </lineage>
</organism>
<gene>
    <name evidence="1" type="ORF">RCOM_0712430</name>
</gene>
<reference evidence="2" key="1">
    <citation type="journal article" date="2010" name="Nat. Biotechnol.">
        <title>Draft genome sequence of the oilseed species Ricinus communis.</title>
        <authorList>
            <person name="Chan A.P."/>
            <person name="Crabtree J."/>
            <person name="Zhao Q."/>
            <person name="Lorenzi H."/>
            <person name="Orvis J."/>
            <person name="Puiu D."/>
            <person name="Melake-Berhan A."/>
            <person name="Jones K.M."/>
            <person name="Redman J."/>
            <person name="Chen G."/>
            <person name="Cahoon E.B."/>
            <person name="Gedil M."/>
            <person name="Stanke M."/>
            <person name="Haas B.J."/>
            <person name="Wortman J.R."/>
            <person name="Fraser-Liggett C.M."/>
            <person name="Ravel J."/>
            <person name="Rabinowicz P.D."/>
        </authorList>
    </citation>
    <scope>NUCLEOTIDE SEQUENCE [LARGE SCALE GENOMIC DNA]</scope>
    <source>
        <strain evidence="2">cv. Hale</strain>
    </source>
</reference>
<accession>B9RRC7</accession>
<sequence>MNPPPLDIVLPHMMEKNMKSTERPSSSTTFEKDDSLDRLMDLDIDDFLLSETPNSQPLDHGSHYENMAGGGCNLYSNILCGQNFPLSTSEMELDLLIDKAGPENLNLFDPYLQPNNALDFKSSPTFLGLEENWIF</sequence>
<dbReference type="EMBL" id="EQ973802">
    <property type="protein sequence ID" value="EEF46298.1"/>
    <property type="molecule type" value="Genomic_DNA"/>
</dbReference>
<evidence type="ECO:0000313" key="1">
    <source>
        <dbReference type="EMBL" id="EEF46298.1"/>
    </source>
</evidence>
<dbReference type="Proteomes" id="UP000008311">
    <property type="component" value="Unassembled WGS sequence"/>
</dbReference>
<dbReference type="AlphaFoldDB" id="B9RRC7"/>
<protein>
    <submittedName>
        <fullName evidence="1">Uncharacterized protein</fullName>
    </submittedName>
</protein>
<name>B9RRC7_RICCO</name>
<proteinExistence type="predicted"/>
<keyword evidence="2" id="KW-1185">Reference proteome</keyword>